<accession>A0AA48KPA7</accession>
<dbReference type="AlphaFoldDB" id="A0AA48KPA7"/>
<dbReference type="RefSeq" id="WP_338292468.1">
    <property type="nucleotide sequence ID" value="NZ_AP027272.1"/>
</dbReference>
<dbReference type="Pfam" id="PF04247">
    <property type="entry name" value="SirB"/>
    <property type="match status" value="1"/>
</dbReference>
<feature type="transmembrane region" description="Helical" evidence="1">
    <location>
        <begin position="41"/>
        <end position="63"/>
    </location>
</feature>
<protein>
    <submittedName>
        <fullName evidence="2">SirB family protein</fullName>
    </submittedName>
</protein>
<feature type="transmembrane region" description="Helical" evidence="1">
    <location>
        <begin position="99"/>
        <end position="117"/>
    </location>
</feature>
<evidence type="ECO:0000313" key="3">
    <source>
        <dbReference type="Proteomes" id="UP001333710"/>
    </source>
</evidence>
<proteinExistence type="predicted"/>
<sequence>MYMMVKHIHMTAIALSFLLFVLRFIWVMSNSGMMRQKWVKVVPHIVDTVLLASAVTLCIILTQYPLYNAWLTEKMFGLIAYIVLGLFALKLGKTKAIKAGAFVAAVAVFAMMGKIAVTKTPLIL</sequence>
<dbReference type="GO" id="GO:0005886">
    <property type="term" value="C:plasma membrane"/>
    <property type="evidence" value="ECO:0007669"/>
    <property type="project" value="TreeGrafter"/>
</dbReference>
<gene>
    <name evidence="2" type="ORF">MACH26_19720</name>
</gene>
<keyword evidence="1" id="KW-0472">Membrane</keyword>
<dbReference type="Proteomes" id="UP001333710">
    <property type="component" value="Chromosome"/>
</dbReference>
<keyword evidence="3" id="KW-1185">Reference proteome</keyword>
<keyword evidence="1" id="KW-1133">Transmembrane helix</keyword>
<dbReference type="PANTHER" id="PTHR39594">
    <property type="entry name" value="PROTEIN YCHQ"/>
    <property type="match status" value="1"/>
</dbReference>
<name>A0AA48KPA7_9ALTE</name>
<keyword evidence="1" id="KW-0812">Transmembrane</keyword>
<evidence type="ECO:0000313" key="2">
    <source>
        <dbReference type="EMBL" id="BDX06451.1"/>
    </source>
</evidence>
<dbReference type="InterPro" id="IPR007360">
    <property type="entry name" value="SirB"/>
</dbReference>
<dbReference type="PANTHER" id="PTHR39594:SF1">
    <property type="entry name" value="PROTEIN YCHQ"/>
    <property type="match status" value="1"/>
</dbReference>
<organism evidence="2 3">
    <name type="scientific">Planctobacterium marinum</name>
    <dbReference type="NCBI Taxonomy" id="1631968"/>
    <lineage>
        <taxon>Bacteria</taxon>
        <taxon>Pseudomonadati</taxon>
        <taxon>Pseudomonadota</taxon>
        <taxon>Gammaproteobacteria</taxon>
        <taxon>Alteromonadales</taxon>
        <taxon>Alteromonadaceae</taxon>
        <taxon>Planctobacterium</taxon>
    </lineage>
</organism>
<dbReference type="EMBL" id="AP027272">
    <property type="protein sequence ID" value="BDX06451.1"/>
    <property type="molecule type" value="Genomic_DNA"/>
</dbReference>
<feature type="transmembrane region" description="Helical" evidence="1">
    <location>
        <begin position="12"/>
        <end position="29"/>
    </location>
</feature>
<dbReference type="PIRSF" id="PIRSF005610">
    <property type="entry name" value="SirB"/>
    <property type="match status" value="1"/>
</dbReference>
<reference evidence="2" key="1">
    <citation type="submission" date="2023-01" db="EMBL/GenBank/DDBJ databases">
        <title>Complete genome sequence of Planctobacterium marinum strain Dej080120_11.</title>
        <authorList>
            <person name="Ueki S."/>
            <person name="Maruyama F."/>
        </authorList>
    </citation>
    <scope>NUCLEOTIDE SEQUENCE</scope>
    <source>
        <strain evidence="2">Dej080120_11</strain>
    </source>
</reference>
<feature type="transmembrane region" description="Helical" evidence="1">
    <location>
        <begin position="75"/>
        <end position="92"/>
    </location>
</feature>
<dbReference type="KEGG" id="pmaw:MACH26_19720"/>
<evidence type="ECO:0000256" key="1">
    <source>
        <dbReference type="SAM" id="Phobius"/>
    </source>
</evidence>